<name>A0A2K1KIG8_PHYPA</name>
<accession>A0A2K1KIG8</accession>
<gene>
    <name evidence="1" type="ORF">PHYPA_007245</name>
</gene>
<evidence type="ECO:0000313" key="2">
    <source>
        <dbReference type="EnsemblPlants" id="Pp3c5_4540V3.1"/>
    </source>
</evidence>
<dbReference type="EMBL" id="ABEU02000005">
    <property type="protein sequence ID" value="PNR53570.1"/>
    <property type="molecule type" value="Genomic_DNA"/>
</dbReference>
<proteinExistence type="predicted"/>
<dbReference type="AlphaFoldDB" id="A0A2K1KIG8"/>
<protein>
    <submittedName>
        <fullName evidence="1 2">Uncharacterized protein</fullName>
    </submittedName>
</protein>
<evidence type="ECO:0000313" key="1">
    <source>
        <dbReference type="EMBL" id="PNR53570.1"/>
    </source>
</evidence>
<evidence type="ECO:0000313" key="3">
    <source>
        <dbReference type="Proteomes" id="UP000006727"/>
    </source>
</evidence>
<sequence>MVDSVHGSANSVEFCLLSNNQYDQQYCRPTTPEQKDAELVNPTPTMNSLSGIKAGLVDAGTMVEVYSQQENQRSFFRLDWMNFILDEI</sequence>
<dbReference type="Proteomes" id="UP000006727">
    <property type="component" value="Chromosome 5"/>
</dbReference>
<reference evidence="1 3" key="2">
    <citation type="journal article" date="2018" name="Plant J.">
        <title>The Physcomitrella patens chromosome-scale assembly reveals moss genome structure and evolution.</title>
        <authorList>
            <person name="Lang D."/>
            <person name="Ullrich K.K."/>
            <person name="Murat F."/>
            <person name="Fuchs J."/>
            <person name="Jenkins J."/>
            <person name="Haas F.B."/>
            <person name="Piednoel M."/>
            <person name="Gundlach H."/>
            <person name="Van Bel M."/>
            <person name="Meyberg R."/>
            <person name="Vives C."/>
            <person name="Morata J."/>
            <person name="Symeonidi A."/>
            <person name="Hiss M."/>
            <person name="Muchero W."/>
            <person name="Kamisugi Y."/>
            <person name="Saleh O."/>
            <person name="Blanc G."/>
            <person name="Decker E.L."/>
            <person name="van Gessel N."/>
            <person name="Grimwood J."/>
            <person name="Hayes R.D."/>
            <person name="Graham S.W."/>
            <person name="Gunter L.E."/>
            <person name="McDaniel S.F."/>
            <person name="Hoernstein S.N.W."/>
            <person name="Larsson A."/>
            <person name="Li F.W."/>
            <person name="Perroud P.F."/>
            <person name="Phillips J."/>
            <person name="Ranjan P."/>
            <person name="Rokshar D.S."/>
            <person name="Rothfels C.J."/>
            <person name="Schneider L."/>
            <person name="Shu S."/>
            <person name="Stevenson D.W."/>
            <person name="Thummler F."/>
            <person name="Tillich M."/>
            <person name="Villarreal Aguilar J.C."/>
            <person name="Widiez T."/>
            <person name="Wong G.K."/>
            <person name="Wymore A."/>
            <person name="Zhang Y."/>
            <person name="Zimmer A.D."/>
            <person name="Quatrano R.S."/>
            <person name="Mayer K.F.X."/>
            <person name="Goodstein D."/>
            <person name="Casacuberta J.M."/>
            <person name="Vandepoele K."/>
            <person name="Reski R."/>
            <person name="Cuming A.C."/>
            <person name="Tuskan G.A."/>
            <person name="Maumus F."/>
            <person name="Salse J."/>
            <person name="Schmutz J."/>
            <person name="Rensing S.A."/>
        </authorList>
    </citation>
    <scope>NUCLEOTIDE SEQUENCE [LARGE SCALE GENOMIC DNA]</scope>
    <source>
        <strain evidence="2 3">cv. Gransden 2004</strain>
    </source>
</reference>
<keyword evidence="3" id="KW-1185">Reference proteome</keyword>
<dbReference type="InParanoid" id="A0A2K1KIG8"/>
<organism evidence="1">
    <name type="scientific">Physcomitrium patens</name>
    <name type="common">Spreading-leaved earth moss</name>
    <name type="synonym">Physcomitrella patens</name>
    <dbReference type="NCBI Taxonomy" id="3218"/>
    <lineage>
        <taxon>Eukaryota</taxon>
        <taxon>Viridiplantae</taxon>
        <taxon>Streptophyta</taxon>
        <taxon>Embryophyta</taxon>
        <taxon>Bryophyta</taxon>
        <taxon>Bryophytina</taxon>
        <taxon>Bryopsida</taxon>
        <taxon>Funariidae</taxon>
        <taxon>Funariales</taxon>
        <taxon>Funariaceae</taxon>
        <taxon>Physcomitrium</taxon>
    </lineage>
</organism>
<dbReference type="PaxDb" id="3218-PP1S41_226V6.1"/>
<reference evidence="1 3" key="1">
    <citation type="journal article" date="2008" name="Science">
        <title>The Physcomitrella genome reveals evolutionary insights into the conquest of land by plants.</title>
        <authorList>
            <person name="Rensing S."/>
            <person name="Lang D."/>
            <person name="Zimmer A."/>
            <person name="Terry A."/>
            <person name="Salamov A."/>
            <person name="Shapiro H."/>
            <person name="Nishiyama T."/>
            <person name="Perroud P.-F."/>
            <person name="Lindquist E."/>
            <person name="Kamisugi Y."/>
            <person name="Tanahashi T."/>
            <person name="Sakakibara K."/>
            <person name="Fujita T."/>
            <person name="Oishi K."/>
            <person name="Shin-I T."/>
            <person name="Kuroki Y."/>
            <person name="Toyoda A."/>
            <person name="Suzuki Y."/>
            <person name="Hashimoto A."/>
            <person name="Yamaguchi K."/>
            <person name="Sugano A."/>
            <person name="Kohara Y."/>
            <person name="Fujiyama A."/>
            <person name="Anterola A."/>
            <person name="Aoki S."/>
            <person name="Ashton N."/>
            <person name="Barbazuk W.B."/>
            <person name="Barker E."/>
            <person name="Bennetzen J."/>
            <person name="Bezanilla M."/>
            <person name="Blankenship R."/>
            <person name="Cho S.H."/>
            <person name="Dutcher S."/>
            <person name="Estelle M."/>
            <person name="Fawcett J.A."/>
            <person name="Gundlach H."/>
            <person name="Hanada K."/>
            <person name="Heyl A."/>
            <person name="Hicks K.A."/>
            <person name="Hugh J."/>
            <person name="Lohr M."/>
            <person name="Mayer K."/>
            <person name="Melkozernov A."/>
            <person name="Murata T."/>
            <person name="Nelson D."/>
            <person name="Pils B."/>
            <person name="Prigge M."/>
            <person name="Reiss B."/>
            <person name="Renner T."/>
            <person name="Rombauts S."/>
            <person name="Rushton P."/>
            <person name="Sanderfoot A."/>
            <person name="Schween G."/>
            <person name="Shiu S.-H."/>
            <person name="Stueber K."/>
            <person name="Theodoulou F.L."/>
            <person name="Tu H."/>
            <person name="Van de Peer Y."/>
            <person name="Verrier P.J."/>
            <person name="Waters E."/>
            <person name="Wood A."/>
            <person name="Yang L."/>
            <person name="Cove D."/>
            <person name="Cuming A."/>
            <person name="Hasebe M."/>
            <person name="Lucas S."/>
            <person name="Mishler D.B."/>
            <person name="Reski R."/>
            <person name="Grigoriev I."/>
            <person name="Quatrano R.S."/>
            <person name="Boore J.L."/>
        </authorList>
    </citation>
    <scope>NUCLEOTIDE SEQUENCE [LARGE SCALE GENOMIC DNA]</scope>
    <source>
        <strain evidence="2 3">cv. Gransden 2004</strain>
    </source>
</reference>
<reference evidence="2" key="3">
    <citation type="submission" date="2020-12" db="UniProtKB">
        <authorList>
            <consortium name="EnsemblPlants"/>
        </authorList>
    </citation>
    <scope>IDENTIFICATION</scope>
</reference>
<dbReference type="Gramene" id="Pp3c5_4540V3.1">
    <property type="protein sequence ID" value="Pp3c5_4540V3.1"/>
    <property type="gene ID" value="Pp3c5_4540"/>
</dbReference>
<dbReference type="EnsemblPlants" id="Pp3c5_4540V3.1">
    <property type="protein sequence ID" value="Pp3c5_4540V3.1"/>
    <property type="gene ID" value="Pp3c5_4540"/>
</dbReference>